<dbReference type="Pfam" id="PF00027">
    <property type="entry name" value="cNMP_binding"/>
    <property type="match status" value="1"/>
</dbReference>
<dbReference type="SUPFAM" id="SSF51206">
    <property type="entry name" value="cAMP-binding domain-like"/>
    <property type="match status" value="1"/>
</dbReference>
<sequence>MNKDYTEALGSLLELAFGGGSTARNDAALQNAMTPLLALGCRQHQIAGGKTFVHSGFAVYSVFVLLRGSARVICYSAAGAASVQDSLAAPQMFGLIEVVEERLMFAASIQANTDVLVLEVPAALFRSVLQNSTPAARVIIRNLAFLAVRNMDNVEYYTLNRPQQTLALYLYQACKDTSKPYTLPLCRCMLAEILHIHLRSLYRYLDELKSEGLCCVVRGKITVTEQQFAALQQFCAGFEQP</sequence>
<dbReference type="SUPFAM" id="SSF46785">
    <property type="entry name" value="Winged helix' DNA-binding domain"/>
    <property type="match status" value="1"/>
</dbReference>
<dbReference type="InterPro" id="IPR014710">
    <property type="entry name" value="RmlC-like_jellyroll"/>
</dbReference>
<gene>
    <name evidence="2" type="ORF">SDC9_138328</name>
</gene>
<organism evidence="2">
    <name type="scientific">bioreactor metagenome</name>
    <dbReference type="NCBI Taxonomy" id="1076179"/>
    <lineage>
        <taxon>unclassified sequences</taxon>
        <taxon>metagenomes</taxon>
        <taxon>ecological metagenomes</taxon>
    </lineage>
</organism>
<dbReference type="EMBL" id="VSSQ01038306">
    <property type="protein sequence ID" value="MPM91201.1"/>
    <property type="molecule type" value="Genomic_DNA"/>
</dbReference>
<dbReference type="InterPro" id="IPR036390">
    <property type="entry name" value="WH_DNA-bd_sf"/>
</dbReference>
<dbReference type="InterPro" id="IPR000595">
    <property type="entry name" value="cNMP-bd_dom"/>
</dbReference>
<protein>
    <recommendedName>
        <fullName evidence="1">Cyclic nucleotide-binding domain-containing protein</fullName>
    </recommendedName>
</protein>
<dbReference type="AlphaFoldDB" id="A0A645DPI0"/>
<feature type="domain" description="Cyclic nucleotide-binding" evidence="1">
    <location>
        <begin position="49"/>
        <end position="146"/>
    </location>
</feature>
<dbReference type="Gene3D" id="2.60.120.10">
    <property type="entry name" value="Jelly Rolls"/>
    <property type="match status" value="1"/>
</dbReference>
<evidence type="ECO:0000259" key="1">
    <source>
        <dbReference type="PROSITE" id="PS50042"/>
    </source>
</evidence>
<dbReference type="InterPro" id="IPR018490">
    <property type="entry name" value="cNMP-bd_dom_sf"/>
</dbReference>
<evidence type="ECO:0000313" key="2">
    <source>
        <dbReference type="EMBL" id="MPM91201.1"/>
    </source>
</evidence>
<proteinExistence type="predicted"/>
<reference evidence="2" key="1">
    <citation type="submission" date="2019-08" db="EMBL/GenBank/DDBJ databases">
        <authorList>
            <person name="Kucharzyk K."/>
            <person name="Murdoch R.W."/>
            <person name="Higgins S."/>
            <person name="Loffler F."/>
        </authorList>
    </citation>
    <scope>NUCLEOTIDE SEQUENCE</scope>
</reference>
<accession>A0A645DPI0</accession>
<dbReference type="PROSITE" id="PS50042">
    <property type="entry name" value="CNMP_BINDING_3"/>
    <property type="match status" value="1"/>
</dbReference>
<dbReference type="CDD" id="cd00038">
    <property type="entry name" value="CAP_ED"/>
    <property type="match status" value="1"/>
</dbReference>
<name>A0A645DPI0_9ZZZZ</name>
<comment type="caution">
    <text evidence="2">The sequence shown here is derived from an EMBL/GenBank/DDBJ whole genome shotgun (WGS) entry which is preliminary data.</text>
</comment>